<comment type="caution">
    <text evidence="7">The sequence shown here is derived from an EMBL/GenBank/DDBJ whole genome shotgun (WGS) entry which is preliminary data.</text>
</comment>
<feature type="transmembrane region" description="Helical" evidence="5">
    <location>
        <begin position="236"/>
        <end position="260"/>
    </location>
</feature>
<sequence length="559" mass="62713">MDSKETEAHCGNDVERAWRFWETGGRFQKMVFFFFCLSMVPNGFVLVIIFVSATPNHQCSIPAVNLTQEWLRAIIPVEVVDGLEQSSRCSRYRLDLVLNLSSQGFAPGDVNLPDLPQEPCVDGWSYSRDVYQSTIVSQFDLVCSDQWKQPLTTTVHYLGVLVGSFVLGQVSDRFGRKPVFFSSMFLQSVFMFVQVFSTSWSMFTICWFLSGFGNISNYVSAFILGAEILSGKIRVLFLTLGVGLGFAIGYSMLPLFAFFLRDWTHLQMAMALPSLLFLPFWWVIPESPRWLLSQGRVDEAEAIVKRAAKMNKVKPPLVVFENYRAEDPKARQEKHHTVLDLFRTRNIRAATVILCLLWLSMSAGYYGVTLNSANLVPDPYLGCFIAAVVEIPAYVSSWLALGRVRRRLCTVSAMLLGGVSLLLLPAVPRSLRWLSVTMEMIGKFSFAASTNILFAFTAEVFPTVLRNTATGICSTSARVGTCLAPFILQLGLFSKFLPPVILGSLSAVSAIGAFFLPETFRRPLPETIDDMQQGKRIHCHCLVRKEKTQTEKVLMESKF</sequence>
<evidence type="ECO:0000256" key="3">
    <source>
        <dbReference type="ARBA" id="ARBA00022989"/>
    </source>
</evidence>
<protein>
    <recommendedName>
        <fullName evidence="6">Major facilitator superfamily (MFS) profile domain-containing protein</fullName>
    </recommendedName>
</protein>
<dbReference type="Proteomes" id="UP001460270">
    <property type="component" value="Unassembled WGS sequence"/>
</dbReference>
<evidence type="ECO:0000259" key="6">
    <source>
        <dbReference type="PROSITE" id="PS50850"/>
    </source>
</evidence>
<dbReference type="GO" id="GO:0022857">
    <property type="term" value="F:transmembrane transporter activity"/>
    <property type="evidence" value="ECO:0007669"/>
    <property type="project" value="InterPro"/>
</dbReference>
<gene>
    <name evidence="7" type="ORF">WMY93_007951</name>
</gene>
<dbReference type="Pfam" id="PF00083">
    <property type="entry name" value="Sugar_tr"/>
    <property type="match status" value="1"/>
</dbReference>
<dbReference type="EMBL" id="JBBPFD010000005">
    <property type="protein sequence ID" value="KAK7925641.1"/>
    <property type="molecule type" value="Genomic_DNA"/>
</dbReference>
<comment type="subcellular location">
    <subcellularLocation>
        <location evidence="1">Membrane</location>
        <topology evidence="1">Multi-pass membrane protein</topology>
    </subcellularLocation>
</comment>
<keyword evidence="4 5" id="KW-0472">Membrane</keyword>
<evidence type="ECO:0000256" key="2">
    <source>
        <dbReference type="ARBA" id="ARBA00022692"/>
    </source>
</evidence>
<evidence type="ECO:0000256" key="5">
    <source>
        <dbReference type="SAM" id="Phobius"/>
    </source>
</evidence>
<keyword evidence="3 5" id="KW-1133">Transmembrane helix</keyword>
<dbReference type="Gene3D" id="1.20.1250.20">
    <property type="entry name" value="MFS general substrate transporter like domains"/>
    <property type="match status" value="1"/>
</dbReference>
<dbReference type="SUPFAM" id="SSF103473">
    <property type="entry name" value="MFS general substrate transporter"/>
    <property type="match status" value="1"/>
</dbReference>
<dbReference type="PANTHER" id="PTHR24064">
    <property type="entry name" value="SOLUTE CARRIER FAMILY 22 MEMBER"/>
    <property type="match status" value="1"/>
</dbReference>
<evidence type="ECO:0000313" key="8">
    <source>
        <dbReference type="Proteomes" id="UP001460270"/>
    </source>
</evidence>
<accession>A0AAW0PFR0</accession>
<feature type="transmembrane region" description="Helical" evidence="5">
    <location>
        <begin position="379"/>
        <end position="401"/>
    </location>
</feature>
<dbReference type="PROSITE" id="PS50850">
    <property type="entry name" value="MFS"/>
    <property type="match status" value="1"/>
</dbReference>
<dbReference type="InterPro" id="IPR020846">
    <property type="entry name" value="MFS_dom"/>
</dbReference>
<dbReference type="InterPro" id="IPR005829">
    <property type="entry name" value="Sugar_transporter_CS"/>
</dbReference>
<feature type="transmembrane region" description="Helical" evidence="5">
    <location>
        <begin position="179"/>
        <end position="196"/>
    </location>
</feature>
<feature type="transmembrane region" description="Helical" evidence="5">
    <location>
        <begin position="266"/>
        <end position="284"/>
    </location>
</feature>
<dbReference type="InterPro" id="IPR005828">
    <property type="entry name" value="MFS_sugar_transport-like"/>
</dbReference>
<feature type="transmembrane region" description="Helical" evidence="5">
    <location>
        <begin position="408"/>
        <end position="427"/>
    </location>
</feature>
<organism evidence="7 8">
    <name type="scientific">Mugilogobius chulae</name>
    <name type="common">yellowstripe goby</name>
    <dbReference type="NCBI Taxonomy" id="88201"/>
    <lineage>
        <taxon>Eukaryota</taxon>
        <taxon>Metazoa</taxon>
        <taxon>Chordata</taxon>
        <taxon>Craniata</taxon>
        <taxon>Vertebrata</taxon>
        <taxon>Euteleostomi</taxon>
        <taxon>Actinopterygii</taxon>
        <taxon>Neopterygii</taxon>
        <taxon>Teleostei</taxon>
        <taxon>Neoteleostei</taxon>
        <taxon>Acanthomorphata</taxon>
        <taxon>Gobiaria</taxon>
        <taxon>Gobiiformes</taxon>
        <taxon>Gobioidei</taxon>
        <taxon>Gobiidae</taxon>
        <taxon>Gobionellinae</taxon>
        <taxon>Mugilogobius</taxon>
    </lineage>
</organism>
<feature type="transmembrane region" description="Helical" evidence="5">
    <location>
        <begin position="202"/>
        <end position="224"/>
    </location>
</feature>
<dbReference type="AlphaFoldDB" id="A0AAW0PFR0"/>
<feature type="transmembrane region" description="Helical" evidence="5">
    <location>
        <begin position="496"/>
        <end position="516"/>
    </location>
</feature>
<evidence type="ECO:0000256" key="1">
    <source>
        <dbReference type="ARBA" id="ARBA00004141"/>
    </source>
</evidence>
<feature type="transmembrane region" description="Helical" evidence="5">
    <location>
        <begin position="349"/>
        <end position="367"/>
    </location>
</feature>
<evidence type="ECO:0000313" key="7">
    <source>
        <dbReference type="EMBL" id="KAK7925641.1"/>
    </source>
</evidence>
<evidence type="ECO:0000256" key="4">
    <source>
        <dbReference type="ARBA" id="ARBA00023136"/>
    </source>
</evidence>
<feature type="transmembrane region" description="Helical" evidence="5">
    <location>
        <begin position="30"/>
        <end position="51"/>
    </location>
</feature>
<dbReference type="PROSITE" id="PS00216">
    <property type="entry name" value="SUGAR_TRANSPORT_1"/>
    <property type="match status" value="1"/>
</dbReference>
<keyword evidence="2 5" id="KW-0812">Transmembrane</keyword>
<reference evidence="8" key="1">
    <citation type="submission" date="2024-04" db="EMBL/GenBank/DDBJ databases">
        <title>Salinicola lusitanus LLJ914,a marine bacterium isolated from the Okinawa Trough.</title>
        <authorList>
            <person name="Li J."/>
        </authorList>
    </citation>
    <scope>NUCLEOTIDE SEQUENCE [LARGE SCALE GENOMIC DNA]</scope>
</reference>
<proteinExistence type="predicted"/>
<feature type="domain" description="Major facilitator superfamily (MFS) profile" evidence="6">
    <location>
        <begin position="97"/>
        <end position="521"/>
    </location>
</feature>
<dbReference type="InterPro" id="IPR036259">
    <property type="entry name" value="MFS_trans_sf"/>
</dbReference>
<dbReference type="GO" id="GO:0016020">
    <property type="term" value="C:membrane"/>
    <property type="evidence" value="ECO:0007669"/>
    <property type="project" value="UniProtKB-SubCell"/>
</dbReference>
<name>A0AAW0PFR0_9GOBI</name>
<keyword evidence="8" id="KW-1185">Reference proteome</keyword>